<comment type="caution">
    <text evidence="1">The sequence shown here is derived from an EMBL/GenBank/DDBJ whole genome shotgun (WGS) entry which is preliminary data.</text>
</comment>
<dbReference type="EMBL" id="CAJHNJ030000037">
    <property type="protein sequence ID" value="CAG9129238.1"/>
    <property type="molecule type" value="Genomic_DNA"/>
</dbReference>
<evidence type="ECO:0000313" key="1">
    <source>
        <dbReference type="EMBL" id="CAG9129238.1"/>
    </source>
</evidence>
<protein>
    <submittedName>
        <fullName evidence="1">(diamondback moth) hypothetical protein</fullName>
    </submittedName>
</protein>
<proteinExistence type="predicted"/>
<gene>
    <name evidence="1" type="ORF">PLXY2_LOCUS9490</name>
</gene>
<dbReference type="AlphaFoldDB" id="A0A8S4FP38"/>
<dbReference type="OrthoDB" id="206950at2759"/>
<reference evidence="1" key="1">
    <citation type="submission" date="2020-11" db="EMBL/GenBank/DDBJ databases">
        <authorList>
            <person name="Whiteford S."/>
        </authorList>
    </citation>
    <scope>NUCLEOTIDE SEQUENCE</scope>
</reference>
<name>A0A8S4FP38_PLUXY</name>
<keyword evidence="2" id="KW-1185">Reference proteome</keyword>
<sequence length="132" mass="14284">MNELFSSSNPQPKKVGVWAESTHIEAKNIIIPRKTTASSSDDIPTLPDFDDFQDILEKDLSKPPVAEHKDTETADTLADIGGDLTSTVDGIDGVLKVLRSCVPQVDMNMADTVWTVDGLLAQLADEEQKTGS</sequence>
<organism evidence="1 2">
    <name type="scientific">Plutella xylostella</name>
    <name type="common">Diamondback moth</name>
    <name type="synonym">Plutella maculipennis</name>
    <dbReference type="NCBI Taxonomy" id="51655"/>
    <lineage>
        <taxon>Eukaryota</taxon>
        <taxon>Metazoa</taxon>
        <taxon>Ecdysozoa</taxon>
        <taxon>Arthropoda</taxon>
        <taxon>Hexapoda</taxon>
        <taxon>Insecta</taxon>
        <taxon>Pterygota</taxon>
        <taxon>Neoptera</taxon>
        <taxon>Endopterygota</taxon>
        <taxon>Lepidoptera</taxon>
        <taxon>Glossata</taxon>
        <taxon>Ditrysia</taxon>
        <taxon>Yponomeutoidea</taxon>
        <taxon>Plutellidae</taxon>
        <taxon>Plutella</taxon>
    </lineage>
</organism>
<accession>A0A8S4FP38</accession>
<dbReference type="Proteomes" id="UP000653454">
    <property type="component" value="Unassembled WGS sequence"/>
</dbReference>
<evidence type="ECO:0000313" key="2">
    <source>
        <dbReference type="Proteomes" id="UP000653454"/>
    </source>
</evidence>